<protein>
    <submittedName>
        <fullName evidence="1">Lipopolysaccharide kinase (Kdo/WaaP) family protein</fullName>
    </submittedName>
</protein>
<name>A0A1H8KU59_9FLAO</name>
<dbReference type="RefSeq" id="WP_091166872.1">
    <property type="nucleotide sequence ID" value="NZ_CBCSFM010000003.1"/>
</dbReference>
<keyword evidence="1" id="KW-0808">Transferase</keyword>
<gene>
    <name evidence="1" type="ORF">SAMN04487942_1319</name>
</gene>
<accession>A0A1H8KU59</accession>
<reference evidence="2" key="1">
    <citation type="submission" date="2016-10" db="EMBL/GenBank/DDBJ databases">
        <authorList>
            <person name="Varghese N."/>
            <person name="Submissions S."/>
        </authorList>
    </citation>
    <scope>NUCLEOTIDE SEQUENCE [LARGE SCALE GENOMIC DNA]</scope>
    <source>
        <strain evidence="2">CGMCC 1.8704</strain>
    </source>
</reference>
<dbReference type="AlphaFoldDB" id="A0A1H8KU59"/>
<evidence type="ECO:0000313" key="1">
    <source>
        <dbReference type="EMBL" id="SEN95938.1"/>
    </source>
</evidence>
<sequence length="252" mass="29556">MQIIIHPQYIHQENSILQLVAGFFVEGDLIVKGSRNTIKSNILGDEKVNIKFFDKPGLLKSIIYSFFRSTKAKRSFDYANYLLAHNIPTPFPIAYIENRNRFGLLGDSYYICQQIDYDFTIRELIHDPLFGERNVILEQFTAFTYKMHEGKVNFLDHSPGNTLVVKKDSGKYDFYLIDLNRMKFEDLSIEARMDNFKKMWLSKTMVKVVAKAYAKLSNQSEEKLHAILLEKTTQFKRKITKKKYLKRKIGKK</sequence>
<dbReference type="Pfam" id="PF06293">
    <property type="entry name" value="Kdo"/>
    <property type="match status" value="1"/>
</dbReference>
<dbReference type="OrthoDB" id="9773772at2"/>
<keyword evidence="1" id="KW-0418">Kinase</keyword>
<dbReference type="STRING" id="604089.SAMN04487942_1319"/>
<organism evidence="1 2">
    <name type="scientific">Flavobacterium sinopsychrotolerans</name>
    <dbReference type="NCBI Taxonomy" id="604089"/>
    <lineage>
        <taxon>Bacteria</taxon>
        <taxon>Pseudomonadati</taxon>
        <taxon>Bacteroidota</taxon>
        <taxon>Flavobacteriia</taxon>
        <taxon>Flavobacteriales</taxon>
        <taxon>Flavobacteriaceae</taxon>
        <taxon>Flavobacterium</taxon>
    </lineage>
</organism>
<proteinExistence type="predicted"/>
<evidence type="ECO:0000313" key="2">
    <source>
        <dbReference type="Proteomes" id="UP000198657"/>
    </source>
</evidence>
<dbReference type="EMBL" id="FODN01000002">
    <property type="protein sequence ID" value="SEN95938.1"/>
    <property type="molecule type" value="Genomic_DNA"/>
</dbReference>
<dbReference type="GO" id="GO:0016301">
    <property type="term" value="F:kinase activity"/>
    <property type="evidence" value="ECO:0007669"/>
    <property type="project" value="UniProtKB-KW"/>
</dbReference>
<dbReference type="Proteomes" id="UP000198657">
    <property type="component" value="Unassembled WGS sequence"/>
</dbReference>
<keyword evidence="2" id="KW-1185">Reference proteome</keyword>